<proteinExistence type="predicted"/>
<dbReference type="Proteomes" id="UP000729402">
    <property type="component" value="Unassembled WGS sequence"/>
</dbReference>
<comment type="caution">
    <text evidence="1">The sequence shown here is derived from an EMBL/GenBank/DDBJ whole genome shotgun (WGS) entry which is preliminary data.</text>
</comment>
<gene>
    <name evidence="1" type="ORF">GUJ93_ZPchr0001g31552</name>
</gene>
<reference evidence="1" key="1">
    <citation type="journal article" date="2021" name="bioRxiv">
        <title>Whole Genome Assembly and Annotation of Northern Wild Rice, Zizania palustris L., Supports a Whole Genome Duplication in the Zizania Genus.</title>
        <authorList>
            <person name="Haas M."/>
            <person name="Kono T."/>
            <person name="Macchietto M."/>
            <person name="Millas R."/>
            <person name="McGilp L."/>
            <person name="Shao M."/>
            <person name="Duquette J."/>
            <person name="Hirsch C.N."/>
            <person name="Kimball J."/>
        </authorList>
    </citation>
    <scope>NUCLEOTIDE SEQUENCE</scope>
    <source>
        <tissue evidence="1">Fresh leaf tissue</tissue>
    </source>
</reference>
<reference evidence="1" key="2">
    <citation type="submission" date="2021-02" db="EMBL/GenBank/DDBJ databases">
        <authorList>
            <person name="Kimball J.A."/>
            <person name="Haas M.W."/>
            <person name="Macchietto M."/>
            <person name="Kono T."/>
            <person name="Duquette J."/>
            <person name="Shao M."/>
        </authorList>
    </citation>
    <scope>NUCLEOTIDE SEQUENCE</scope>
    <source>
        <tissue evidence="1">Fresh leaf tissue</tissue>
    </source>
</reference>
<organism evidence="1 2">
    <name type="scientific">Zizania palustris</name>
    <name type="common">Northern wild rice</name>
    <dbReference type="NCBI Taxonomy" id="103762"/>
    <lineage>
        <taxon>Eukaryota</taxon>
        <taxon>Viridiplantae</taxon>
        <taxon>Streptophyta</taxon>
        <taxon>Embryophyta</taxon>
        <taxon>Tracheophyta</taxon>
        <taxon>Spermatophyta</taxon>
        <taxon>Magnoliopsida</taxon>
        <taxon>Liliopsida</taxon>
        <taxon>Poales</taxon>
        <taxon>Poaceae</taxon>
        <taxon>BOP clade</taxon>
        <taxon>Oryzoideae</taxon>
        <taxon>Oryzeae</taxon>
        <taxon>Zizaniinae</taxon>
        <taxon>Zizania</taxon>
    </lineage>
</organism>
<dbReference type="AlphaFoldDB" id="A0A8J5VDS3"/>
<accession>A0A8J5VDS3</accession>
<keyword evidence="2" id="KW-1185">Reference proteome</keyword>
<sequence>MVLYVPPPAPIDARPINVIQFAAAAPDLERRRTAEIPTDEEREAPSWMRETILVSWLELRFNLPVHFITEKTVTKSDLDPH</sequence>
<evidence type="ECO:0000313" key="2">
    <source>
        <dbReference type="Proteomes" id="UP000729402"/>
    </source>
</evidence>
<name>A0A8J5VDS3_ZIZPA</name>
<evidence type="ECO:0000313" key="1">
    <source>
        <dbReference type="EMBL" id="KAG8055876.1"/>
    </source>
</evidence>
<protein>
    <submittedName>
        <fullName evidence="1">Uncharacterized protein</fullName>
    </submittedName>
</protein>
<dbReference type="EMBL" id="JAAALK010000288">
    <property type="protein sequence ID" value="KAG8055876.1"/>
    <property type="molecule type" value="Genomic_DNA"/>
</dbReference>